<feature type="region of interest" description="Disordered" evidence="1">
    <location>
        <begin position="1"/>
        <end position="95"/>
    </location>
</feature>
<name>U6M351_EIMMA</name>
<dbReference type="Proteomes" id="UP000030763">
    <property type="component" value="Unassembled WGS sequence"/>
</dbReference>
<organism evidence="2 3">
    <name type="scientific">Eimeria maxima</name>
    <name type="common">Coccidian parasite</name>
    <dbReference type="NCBI Taxonomy" id="5804"/>
    <lineage>
        <taxon>Eukaryota</taxon>
        <taxon>Sar</taxon>
        <taxon>Alveolata</taxon>
        <taxon>Apicomplexa</taxon>
        <taxon>Conoidasida</taxon>
        <taxon>Coccidia</taxon>
        <taxon>Eucoccidiorida</taxon>
        <taxon>Eimeriorina</taxon>
        <taxon>Eimeriidae</taxon>
        <taxon>Eimeria</taxon>
    </lineage>
</organism>
<evidence type="ECO:0000256" key="1">
    <source>
        <dbReference type="SAM" id="MobiDB-lite"/>
    </source>
</evidence>
<dbReference type="OMA" id="IRISEYW"/>
<sequence length="729" mass="81117">MPRGSVSGIPTASRSLSVSSDSDAVEEPAVLEEARQGTSAAGEPVNPRGRNRISWVLSRSSESSNSADSDNDSPRPRRCVLSSSSRGFSGADKANGGRIAFASRRPIRVSFMDEGSLPASTQYRSSADVSLSVQSKEAARRPNASQLDLKANIACRAQAVANVSRNMAAMAAEKRAIDETQNPALDAMECEVNGLHRQLNEVKESFRKRCLNILNSLVGRKWTIDTSDSLAKRMLRPSKWTAKSQVQMEAEEGQGESQQWFGPSANDVFGDCLVIAERNPYRIVGVFARRYRDTRQRLPYVDDIFCSKIFPCIQQEQQTGRPFVLKVPPELPKPIKAFPDSRSMQPASQKSPVGGGCGSPVEETTKPLVSSSRLDNAYNASEHHFRKSSLPAPSRSSWSVAQVSVGDRTDACCTTQCTTPCSRYTCVIPPGNYVQSSALENYPKATVENNNMRIPTRLADYLERNCVRVERPSWDRRFRRKKEIRHANHRRSRTSAQSDDTESSLEEDEEFEHRASGFSSCEIPSILPDSVATGLPQFLRRELGNRWLPTLFAEADVRVSEYWKLENMRNREKAVWVYQGIQTEPKPYPWEEVPLEGKPLSLQEIAQQRRDARSRRHLSPEAERLLRGVGQGSNFNCDANTAQRPAEDCTIMNFKTAQLRGRSPGGGETPAEASSTCAVAVPGTRGIRRVLPYVQSEAIYIRETISTRDSAAAPLLWWTIKQDIYQAGY</sequence>
<reference evidence="2" key="2">
    <citation type="submission" date="2013-10" db="EMBL/GenBank/DDBJ databases">
        <authorList>
            <person name="Aslett M."/>
        </authorList>
    </citation>
    <scope>NUCLEOTIDE SEQUENCE [LARGE SCALE GENOMIC DNA]</scope>
    <source>
        <strain evidence="2">Weybridge</strain>
    </source>
</reference>
<dbReference type="OrthoDB" id="330934at2759"/>
<gene>
    <name evidence="2" type="ORF">EMWEY_00005120</name>
</gene>
<keyword evidence="3" id="KW-1185">Reference proteome</keyword>
<feature type="compositionally biased region" description="Low complexity" evidence="1">
    <location>
        <begin position="12"/>
        <end position="22"/>
    </location>
</feature>
<protein>
    <submittedName>
        <fullName evidence="2">Uncharacterized protein</fullName>
    </submittedName>
</protein>
<dbReference type="GeneID" id="25334498"/>
<evidence type="ECO:0000313" key="2">
    <source>
        <dbReference type="EMBL" id="CDJ56869.1"/>
    </source>
</evidence>
<reference evidence="2" key="1">
    <citation type="submission" date="2013-10" db="EMBL/GenBank/DDBJ databases">
        <title>Genomic analysis of the causative agents of coccidiosis in chickens.</title>
        <authorList>
            <person name="Reid A.J."/>
            <person name="Blake D."/>
            <person name="Billington K."/>
            <person name="Browne H."/>
            <person name="Dunn M."/>
            <person name="Hung S."/>
            <person name="Kawahara F."/>
            <person name="Miranda-Saavedra D."/>
            <person name="Mourier T."/>
            <person name="Nagra H."/>
            <person name="Otto T.D."/>
            <person name="Rawlings N."/>
            <person name="Sanchez A."/>
            <person name="Sanders M."/>
            <person name="Subramaniam C."/>
            <person name="Tay Y."/>
            <person name="Dear P."/>
            <person name="Doerig C."/>
            <person name="Gruber A."/>
            <person name="Parkinson J."/>
            <person name="Shirley M."/>
            <person name="Wan K.L."/>
            <person name="Berriman M."/>
            <person name="Tomley F."/>
            <person name="Pain A."/>
        </authorList>
    </citation>
    <scope>NUCLEOTIDE SEQUENCE [LARGE SCALE GENOMIC DNA]</scope>
    <source>
        <strain evidence="2">Weybridge</strain>
    </source>
</reference>
<feature type="compositionally biased region" description="Acidic residues" evidence="1">
    <location>
        <begin position="499"/>
        <end position="510"/>
    </location>
</feature>
<proteinExistence type="predicted"/>
<evidence type="ECO:0000313" key="3">
    <source>
        <dbReference type="Proteomes" id="UP000030763"/>
    </source>
</evidence>
<dbReference type="EMBL" id="HG719156">
    <property type="protein sequence ID" value="CDJ56869.1"/>
    <property type="molecule type" value="Genomic_DNA"/>
</dbReference>
<dbReference type="AlphaFoldDB" id="U6M351"/>
<accession>U6M351</accession>
<feature type="region of interest" description="Disordered" evidence="1">
    <location>
        <begin position="337"/>
        <end position="372"/>
    </location>
</feature>
<feature type="compositionally biased region" description="Low complexity" evidence="1">
    <location>
        <begin position="58"/>
        <end position="68"/>
    </location>
</feature>
<feature type="compositionally biased region" description="Polar residues" evidence="1">
    <location>
        <begin position="342"/>
        <end position="351"/>
    </location>
</feature>
<dbReference type="RefSeq" id="XP_013333519.1">
    <property type="nucleotide sequence ID" value="XM_013478065.1"/>
</dbReference>
<feature type="region of interest" description="Disordered" evidence="1">
    <location>
        <begin position="485"/>
        <end position="511"/>
    </location>
</feature>
<dbReference type="VEuPathDB" id="ToxoDB:EMWEY_00005120"/>